<dbReference type="Proteomes" id="UP000709295">
    <property type="component" value="Unassembled WGS sequence"/>
</dbReference>
<protein>
    <submittedName>
        <fullName evidence="2">Uncharacterized protein</fullName>
    </submittedName>
</protein>
<proteinExistence type="predicted"/>
<reference evidence="2" key="1">
    <citation type="submission" date="2021-01" db="EMBL/GenBank/DDBJ databases">
        <title>Phytophthora aleatoria, a newly-described species from Pinus radiata is distinct from Phytophthora cactorum isolates based on comparative genomics.</title>
        <authorList>
            <person name="Mcdougal R."/>
            <person name="Panda P."/>
            <person name="Williams N."/>
            <person name="Studholme D.J."/>
        </authorList>
    </citation>
    <scope>NUCLEOTIDE SEQUENCE</scope>
    <source>
        <strain evidence="2">NZFS 4037</strain>
    </source>
</reference>
<comment type="caution">
    <text evidence="2">The sequence shown here is derived from an EMBL/GenBank/DDBJ whole genome shotgun (WGS) entry which is preliminary data.</text>
</comment>
<feature type="region of interest" description="Disordered" evidence="1">
    <location>
        <begin position="1"/>
        <end position="23"/>
    </location>
</feature>
<dbReference type="EMBL" id="JAENGY010000609">
    <property type="protein sequence ID" value="KAG6959489.1"/>
    <property type="molecule type" value="Genomic_DNA"/>
</dbReference>
<name>A0A8J5IJY1_9STRA</name>
<keyword evidence="3" id="KW-1185">Reference proteome</keyword>
<accession>A0A8J5IJY1</accession>
<dbReference type="AlphaFoldDB" id="A0A8J5IJY1"/>
<organism evidence="2 3">
    <name type="scientific">Phytophthora aleatoria</name>
    <dbReference type="NCBI Taxonomy" id="2496075"/>
    <lineage>
        <taxon>Eukaryota</taxon>
        <taxon>Sar</taxon>
        <taxon>Stramenopiles</taxon>
        <taxon>Oomycota</taxon>
        <taxon>Peronosporomycetes</taxon>
        <taxon>Peronosporales</taxon>
        <taxon>Peronosporaceae</taxon>
        <taxon>Phytophthora</taxon>
    </lineage>
</organism>
<evidence type="ECO:0000313" key="3">
    <source>
        <dbReference type="Proteomes" id="UP000709295"/>
    </source>
</evidence>
<gene>
    <name evidence="2" type="ORF">JG688_00010050</name>
</gene>
<evidence type="ECO:0000313" key="2">
    <source>
        <dbReference type="EMBL" id="KAG6959489.1"/>
    </source>
</evidence>
<evidence type="ECO:0000256" key="1">
    <source>
        <dbReference type="SAM" id="MobiDB-lite"/>
    </source>
</evidence>
<sequence length="100" mass="11164">MELSSFLAPRVVHDHPRSSSSDFVHVDPLENITAQALISRVKQTPDTTQLLQLVEQARDLHVQQLFHFAAVSETVDSTPLETFIKELLIPNQSGMTSGIR</sequence>